<protein>
    <recommendedName>
        <fullName evidence="6">Protein FAR1-RELATED SEQUENCE</fullName>
    </recommendedName>
</protein>
<dbReference type="EMBL" id="JAJJMB010014788">
    <property type="protein sequence ID" value="KAI3858077.1"/>
    <property type="molecule type" value="Genomic_DNA"/>
</dbReference>
<organism evidence="4 5">
    <name type="scientific">Papaver atlanticum</name>
    <dbReference type="NCBI Taxonomy" id="357466"/>
    <lineage>
        <taxon>Eukaryota</taxon>
        <taxon>Viridiplantae</taxon>
        <taxon>Streptophyta</taxon>
        <taxon>Embryophyta</taxon>
        <taxon>Tracheophyta</taxon>
        <taxon>Spermatophyta</taxon>
        <taxon>Magnoliopsida</taxon>
        <taxon>Ranunculales</taxon>
        <taxon>Papaveraceae</taxon>
        <taxon>Papaveroideae</taxon>
        <taxon>Papaver</taxon>
    </lineage>
</organism>
<dbReference type="Proteomes" id="UP001202328">
    <property type="component" value="Unassembled WGS sequence"/>
</dbReference>
<dbReference type="InterPro" id="IPR024593">
    <property type="entry name" value="DUF3444"/>
</dbReference>
<gene>
    <name evidence="4" type="ORF">MKW98_029551</name>
</gene>
<dbReference type="InterPro" id="IPR004330">
    <property type="entry name" value="FAR1_DNA_bnd_dom"/>
</dbReference>
<comment type="caution">
    <text evidence="4">The sequence shown here is derived from an EMBL/GenBank/DDBJ whole genome shotgun (WGS) entry which is preliminary data.</text>
</comment>
<keyword evidence="5" id="KW-1185">Reference proteome</keyword>
<feature type="domain" description="DUF3444" evidence="3">
    <location>
        <begin position="207"/>
        <end position="409"/>
    </location>
</feature>
<evidence type="ECO:0000313" key="5">
    <source>
        <dbReference type="Proteomes" id="UP001202328"/>
    </source>
</evidence>
<feature type="region of interest" description="Disordered" evidence="1">
    <location>
        <begin position="1"/>
        <end position="20"/>
    </location>
</feature>
<evidence type="ECO:0000259" key="2">
    <source>
        <dbReference type="Pfam" id="PF03101"/>
    </source>
</evidence>
<feature type="domain" description="FAR1" evidence="2">
    <location>
        <begin position="63"/>
        <end position="144"/>
    </location>
</feature>
<evidence type="ECO:0000313" key="4">
    <source>
        <dbReference type="EMBL" id="KAI3858077.1"/>
    </source>
</evidence>
<feature type="compositionally biased region" description="Acidic residues" evidence="1">
    <location>
        <begin position="1"/>
        <end position="10"/>
    </location>
</feature>
<evidence type="ECO:0000259" key="3">
    <source>
        <dbReference type="Pfam" id="PF11926"/>
    </source>
</evidence>
<dbReference type="PANTHER" id="PTHR47374">
    <property type="entry name" value="ENDOSOME ANTIGEN-LIKE PROTEIN, PUTATIVE (DUF3444)-RELATED"/>
    <property type="match status" value="1"/>
</dbReference>
<evidence type="ECO:0000256" key="1">
    <source>
        <dbReference type="SAM" id="MobiDB-lite"/>
    </source>
</evidence>
<proteinExistence type="predicted"/>
<sequence length="434" mass="50195">MDVSESENVELGESHDGLNEKIDKGGKEIVEVLDDDVTIDEEGEIAMPKIGMEFDTVDEIYECYRRYAKRMGFPCKKRSSKKDNGQLRHVTFTCIREGKNKRVTDASVVLNPTIKTGCKAKLTARLEPDDKWRISVLVLEHNHQNIPIEARYWRYNKVISNPVKRKHLLNDKEGTRMLELYHTVAAEDIPEVVAEQSPQGTFSLNRCDIGEAQFYKFSNDKSHDKFNPGQVWASYCKLDDMPKYYVEISRVELFPNFKLYAKWLEPCAPPREVIKWLDEKMPVCCGTFKAGKEEVFSNTAYISHLATGVSVNKQSLYEIYPKKGEVWAMYRNFNSDWTCNDLKNCECDVVEVLEVYDVRWLIVLVLVQVAGFETVFKAKREAGHDYIMGIPWIELFRFSHQIPVFRFTEVRYGSLRGCLELDPKSMPACLFPLK</sequence>
<reference evidence="4" key="1">
    <citation type="submission" date="2022-04" db="EMBL/GenBank/DDBJ databases">
        <title>A functionally conserved STORR gene fusion in Papaver species that diverged 16.8 million years ago.</title>
        <authorList>
            <person name="Catania T."/>
        </authorList>
    </citation>
    <scope>NUCLEOTIDE SEQUENCE</scope>
    <source>
        <strain evidence="4">S-188037</strain>
    </source>
</reference>
<dbReference type="PANTHER" id="PTHR47374:SF6">
    <property type="entry name" value="ENDOSOME ANTIGEN-LIKE PROTEIN, PUTATIVE (DUF3444)-RELATED"/>
    <property type="match status" value="1"/>
</dbReference>
<evidence type="ECO:0008006" key="6">
    <source>
        <dbReference type="Google" id="ProtNLM"/>
    </source>
</evidence>
<dbReference type="Pfam" id="PF11926">
    <property type="entry name" value="DUF3444"/>
    <property type="match status" value="1"/>
</dbReference>
<dbReference type="AlphaFoldDB" id="A0AAD4X867"/>
<name>A0AAD4X867_9MAGN</name>
<accession>A0AAD4X867</accession>
<dbReference type="Pfam" id="PF03101">
    <property type="entry name" value="FAR1"/>
    <property type="match status" value="1"/>
</dbReference>